<dbReference type="Pfam" id="PF03922">
    <property type="entry name" value="OmpW"/>
    <property type="match status" value="1"/>
</dbReference>
<dbReference type="AlphaFoldDB" id="A0A225ST32"/>
<dbReference type="PANTHER" id="PTHR36920">
    <property type="match status" value="1"/>
</dbReference>
<sequence>MKKIVTLTAAVAALASSFAAAPVFAQEAQSPWLVRVRAVNLSPDNKSDQVGGTGASDRISINNKVIPEFDVSYFFTPNIAAELVLTYPQKQDVRLDGNKIGTFKHLPPTLTLQYHFMPEAAFSPYVGAGINYTRISSVNLANGLQLDSSSVGGALQIGADYKINKNWLINFDIKKVQISSDVKTASGTKVSNVKIDPWLIGVGVGYRF</sequence>
<dbReference type="InterPro" id="IPR011250">
    <property type="entry name" value="OMP/PagP_B-barrel"/>
</dbReference>
<protein>
    <recommendedName>
        <fullName evidence="5">OmpW family protein</fullName>
    </recommendedName>
</protein>
<dbReference type="RefSeq" id="WP_088757037.1">
    <property type="nucleotide sequence ID" value="NZ_NJGV01000025.1"/>
</dbReference>
<dbReference type="InterPro" id="IPR005618">
    <property type="entry name" value="OMPW"/>
</dbReference>
<feature type="chain" id="PRO_5012036411" description="OmpW family protein" evidence="2">
    <location>
        <begin position="26"/>
        <end position="208"/>
    </location>
</feature>
<evidence type="ECO:0000313" key="3">
    <source>
        <dbReference type="EMBL" id="OWY32560.1"/>
    </source>
</evidence>
<keyword evidence="2" id="KW-0732">Signal</keyword>
<evidence type="ECO:0000256" key="1">
    <source>
        <dbReference type="ARBA" id="ARBA00004442"/>
    </source>
</evidence>
<dbReference type="PANTHER" id="PTHR36920:SF1">
    <property type="entry name" value="OUTER MEMBRANE PROTEIN W"/>
    <property type="match status" value="1"/>
</dbReference>
<dbReference type="GO" id="GO:0055085">
    <property type="term" value="P:transmembrane transport"/>
    <property type="evidence" value="ECO:0007669"/>
    <property type="project" value="TreeGrafter"/>
</dbReference>
<reference evidence="3 4" key="1">
    <citation type="journal article" date="2010" name="Int. J. Syst. Evol. Microbiol.">
        <title>Reclassification of Herbaspirillum putei as a later heterotypic synonym of Herbaspirillum huttiense, with the description of H. huttiense subsp. huttiense subsp. nov. and H. huttiense subsp. putei subsp. nov., comb. nov., and description of Herbaspirillum aquaticum sp. nov.</title>
        <authorList>
            <person name="Dobritsa A.P."/>
            <person name="Reddy M.C."/>
            <person name="Samadpour M."/>
        </authorList>
    </citation>
    <scope>NUCLEOTIDE SEQUENCE [LARGE SCALE GENOMIC DNA]</scope>
    <source>
        <strain evidence="3 4">IEH 4430</strain>
    </source>
</reference>
<dbReference type="Gene3D" id="2.40.160.20">
    <property type="match status" value="1"/>
</dbReference>
<dbReference type="SUPFAM" id="SSF56925">
    <property type="entry name" value="OMPA-like"/>
    <property type="match status" value="1"/>
</dbReference>
<comment type="caution">
    <text evidence="3">The sequence shown here is derived from an EMBL/GenBank/DDBJ whole genome shotgun (WGS) entry which is preliminary data.</text>
</comment>
<evidence type="ECO:0000313" key="4">
    <source>
        <dbReference type="Proteomes" id="UP000214747"/>
    </source>
</evidence>
<keyword evidence="4" id="KW-1185">Reference proteome</keyword>
<dbReference type="Proteomes" id="UP000214747">
    <property type="component" value="Unassembled WGS sequence"/>
</dbReference>
<accession>A0A225ST32</accession>
<organism evidence="3 4">
    <name type="scientific">Herbaspirillum aquaticum</name>
    <dbReference type="NCBI Taxonomy" id="568783"/>
    <lineage>
        <taxon>Bacteria</taxon>
        <taxon>Pseudomonadati</taxon>
        <taxon>Pseudomonadota</taxon>
        <taxon>Betaproteobacteria</taxon>
        <taxon>Burkholderiales</taxon>
        <taxon>Oxalobacteraceae</taxon>
        <taxon>Herbaspirillum</taxon>
    </lineage>
</organism>
<proteinExistence type="predicted"/>
<dbReference type="EMBL" id="NJGV01000025">
    <property type="protein sequence ID" value="OWY32560.1"/>
    <property type="molecule type" value="Genomic_DNA"/>
</dbReference>
<comment type="subcellular location">
    <subcellularLocation>
        <location evidence="1">Cell outer membrane</location>
    </subcellularLocation>
</comment>
<feature type="signal peptide" evidence="2">
    <location>
        <begin position="1"/>
        <end position="25"/>
    </location>
</feature>
<evidence type="ECO:0000256" key="2">
    <source>
        <dbReference type="SAM" id="SignalP"/>
    </source>
</evidence>
<gene>
    <name evidence="3" type="ORF">CEJ45_21175</name>
</gene>
<dbReference type="GO" id="GO:0009279">
    <property type="term" value="C:cell outer membrane"/>
    <property type="evidence" value="ECO:0007669"/>
    <property type="project" value="UniProtKB-SubCell"/>
</dbReference>
<name>A0A225ST32_9BURK</name>
<evidence type="ECO:0008006" key="5">
    <source>
        <dbReference type="Google" id="ProtNLM"/>
    </source>
</evidence>